<evidence type="ECO:0000313" key="1">
    <source>
        <dbReference type="EMBL" id="KKL74335.1"/>
    </source>
</evidence>
<proteinExistence type="predicted"/>
<name>A0A0F9GYC0_9ZZZZ</name>
<comment type="caution">
    <text evidence="1">The sequence shown here is derived from an EMBL/GenBank/DDBJ whole genome shotgun (WGS) entry which is preliminary data.</text>
</comment>
<dbReference type="AlphaFoldDB" id="A0A0F9GYC0"/>
<accession>A0A0F9GYC0</accession>
<organism evidence="1">
    <name type="scientific">marine sediment metagenome</name>
    <dbReference type="NCBI Taxonomy" id="412755"/>
    <lineage>
        <taxon>unclassified sequences</taxon>
        <taxon>metagenomes</taxon>
        <taxon>ecological metagenomes</taxon>
    </lineage>
</organism>
<feature type="non-terminal residue" evidence="1">
    <location>
        <position position="1"/>
    </location>
</feature>
<gene>
    <name evidence="1" type="ORF">LCGC14_2065950</name>
</gene>
<reference evidence="1" key="1">
    <citation type="journal article" date="2015" name="Nature">
        <title>Complex archaea that bridge the gap between prokaryotes and eukaryotes.</title>
        <authorList>
            <person name="Spang A."/>
            <person name="Saw J.H."/>
            <person name="Jorgensen S.L."/>
            <person name="Zaremba-Niedzwiedzka K."/>
            <person name="Martijn J."/>
            <person name="Lind A.E."/>
            <person name="van Eijk R."/>
            <person name="Schleper C."/>
            <person name="Guy L."/>
            <person name="Ettema T.J."/>
        </authorList>
    </citation>
    <scope>NUCLEOTIDE SEQUENCE</scope>
</reference>
<sequence length="27" mass="3168">AEYGFDATETFVWYAVIKKDPKRFVDA</sequence>
<protein>
    <submittedName>
        <fullName evidence="1">Uncharacterized protein</fullName>
    </submittedName>
</protein>
<dbReference type="EMBL" id="LAZR01024689">
    <property type="protein sequence ID" value="KKL74335.1"/>
    <property type="molecule type" value="Genomic_DNA"/>
</dbReference>